<feature type="region of interest" description="Disordered" evidence="13">
    <location>
        <begin position="199"/>
        <end position="221"/>
    </location>
</feature>
<name>C9LYL5_SELS3</name>
<dbReference type="PANTHER" id="PTHR39156:SF1">
    <property type="entry name" value="RIBONUCLEASE M5"/>
    <property type="match status" value="1"/>
</dbReference>
<dbReference type="PROSITE" id="PS50880">
    <property type="entry name" value="TOPRIM"/>
    <property type="match status" value="1"/>
</dbReference>
<accession>C9LYL5</accession>
<dbReference type="InterPro" id="IPR025156">
    <property type="entry name" value="RNase_M5_C"/>
</dbReference>
<dbReference type="HAMAP" id="MF_01469">
    <property type="entry name" value="RNase_M5"/>
    <property type="match status" value="1"/>
</dbReference>
<evidence type="ECO:0000256" key="5">
    <source>
        <dbReference type="ARBA" id="ARBA00022723"/>
    </source>
</evidence>
<evidence type="ECO:0000256" key="8">
    <source>
        <dbReference type="ARBA" id="ARBA00022801"/>
    </source>
</evidence>
<organism evidence="15 16">
    <name type="scientific">Selenomonas sputigena (strain ATCC 35185 / DSM 20758 / CCUG 44933 / VPI D19B-28)</name>
    <dbReference type="NCBI Taxonomy" id="546271"/>
    <lineage>
        <taxon>Bacteria</taxon>
        <taxon>Bacillati</taxon>
        <taxon>Bacillota</taxon>
        <taxon>Negativicutes</taxon>
        <taxon>Selenomonadales</taxon>
        <taxon>Selenomonadaceae</taxon>
        <taxon>Selenomonas</taxon>
    </lineage>
</organism>
<keyword evidence="9" id="KW-0460">Magnesium</keyword>
<dbReference type="Pfam" id="PF13662">
    <property type="entry name" value="Toprim_4"/>
    <property type="match status" value="1"/>
</dbReference>
<evidence type="ECO:0000256" key="2">
    <source>
        <dbReference type="ARBA" id="ARBA00022517"/>
    </source>
</evidence>
<evidence type="ECO:0000256" key="6">
    <source>
        <dbReference type="ARBA" id="ARBA00022730"/>
    </source>
</evidence>
<dbReference type="GO" id="GO:0019843">
    <property type="term" value="F:rRNA binding"/>
    <property type="evidence" value="ECO:0007669"/>
    <property type="project" value="UniProtKB-KW"/>
</dbReference>
<keyword evidence="2 11" id="KW-0690">Ribosome biogenesis</keyword>
<dbReference type="NCBIfam" id="TIGR00334">
    <property type="entry name" value="5S_RNA_mat_M5"/>
    <property type="match status" value="1"/>
</dbReference>
<evidence type="ECO:0000256" key="4">
    <source>
        <dbReference type="ARBA" id="ARBA00022722"/>
    </source>
</evidence>
<comment type="subcellular location">
    <subcellularLocation>
        <location evidence="11">Cytoplasm</location>
    </subcellularLocation>
</comment>
<keyword evidence="3 11" id="KW-0698">rRNA processing</keyword>
<dbReference type="SMART" id="SM00493">
    <property type="entry name" value="TOPRIM"/>
    <property type="match status" value="1"/>
</dbReference>
<keyword evidence="5" id="KW-0479">Metal-binding</keyword>
<dbReference type="GO" id="GO:0043822">
    <property type="term" value="F:ribonuclease M5 activity"/>
    <property type="evidence" value="ECO:0007669"/>
    <property type="project" value="UniProtKB-UniRule"/>
</dbReference>
<evidence type="ECO:0000256" key="13">
    <source>
        <dbReference type="SAM" id="MobiDB-lite"/>
    </source>
</evidence>
<sequence>MHSPFVEGKDMLKEVLVVEGKMDVVAVRKAIDADCIVTGGFSLGRRALADIEAAYKRRGIIILTDPDSAGERIRRFLAKRFPEAGHAFIPKEEATAKGDIGVEQASPDSIRRALAKVRTCTIAPREVFTSRDLILAGLSGGEDASRRRARLGARLGVGWANARTFCKRLNSYGVTREEFEAALTSLEDGNETAAVRNAEDGAETAAVRNDEPKAAAKGGAL</sequence>
<dbReference type="EC" id="3.1.26.8" evidence="11 12"/>
<keyword evidence="8 11" id="KW-0378">Hydrolase</keyword>
<keyword evidence="7 11" id="KW-0255">Endonuclease</keyword>
<dbReference type="PANTHER" id="PTHR39156">
    <property type="entry name" value="RIBONUCLEASE M5"/>
    <property type="match status" value="1"/>
</dbReference>
<dbReference type="eggNOG" id="COG1658">
    <property type="taxonomic scope" value="Bacteria"/>
</dbReference>
<evidence type="ECO:0000313" key="15">
    <source>
        <dbReference type="EMBL" id="EEX76081.1"/>
    </source>
</evidence>
<evidence type="ECO:0000256" key="3">
    <source>
        <dbReference type="ARBA" id="ARBA00022552"/>
    </source>
</evidence>
<comment type="function">
    <text evidence="11">Required for correct processing of both the 5' and 3' ends of 5S rRNA precursor. Cleaves both sides of a double-stranded region yielding mature 5S rRNA in one step.</text>
</comment>
<evidence type="ECO:0000256" key="10">
    <source>
        <dbReference type="ARBA" id="ARBA00022884"/>
    </source>
</evidence>
<dbReference type="GO" id="GO:0005737">
    <property type="term" value="C:cytoplasm"/>
    <property type="evidence" value="ECO:0007669"/>
    <property type="project" value="UniProtKB-SubCell"/>
</dbReference>
<dbReference type="AlphaFoldDB" id="C9LYL5"/>
<feature type="domain" description="Toprim" evidence="14">
    <location>
        <begin position="13"/>
        <end position="96"/>
    </location>
</feature>
<keyword evidence="10 11" id="KW-0694">RNA-binding</keyword>
<proteinExistence type="inferred from homology"/>
<gene>
    <name evidence="11 15" type="primary">rnmV</name>
    <name evidence="15" type="ORF">SELSPUOL_02576</name>
</gene>
<dbReference type="EMBL" id="ACKP02000054">
    <property type="protein sequence ID" value="EEX76081.1"/>
    <property type="molecule type" value="Genomic_DNA"/>
</dbReference>
<dbReference type="GO" id="GO:0006364">
    <property type="term" value="P:rRNA processing"/>
    <property type="evidence" value="ECO:0007669"/>
    <property type="project" value="UniProtKB-UniRule"/>
</dbReference>
<evidence type="ECO:0000256" key="7">
    <source>
        <dbReference type="ARBA" id="ARBA00022759"/>
    </source>
</evidence>
<comment type="caution">
    <text evidence="15">The sequence shown here is derived from an EMBL/GenBank/DDBJ whole genome shotgun (WGS) entry which is preliminary data.</text>
</comment>
<comment type="similarity">
    <text evidence="11">Belongs to the ribonuclease M5 family.</text>
</comment>
<evidence type="ECO:0000256" key="1">
    <source>
        <dbReference type="ARBA" id="ARBA00022490"/>
    </source>
</evidence>
<evidence type="ECO:0000256" key="9">
    <source>
        <dbReference type="ARBA" id="ARBA00022842"/>
    </source>
</evidence>
<dbReference type="Pfam" id="PF13331">
    <property type="entry name" value="DUF4093"/>
    <property type="match status" value="1"/>
</dbReference>
<dbReference type="GO" id="GO:0046872">
    <property type="term" value="F:metal ion binding"/>
    <property type="evidence" value="ECO:0007669"/>
    <property type="project" value="UniProtKB-KW"/>
</dbReference>
<dbReference type="InterPro" id="IPR004466">
    <property type="entry name" value="RNase_M5"/>
</dbReference>
<evidence type="ECO:0000256" key="11">
    <source>
        <dbReference type="HAMAP-Rule" id="MF_01469"/>
    </source>
</evidence>
<evidence type="ECO:0000313" key="16">
    <source>
        <dbReference type="Proteomes" id="UP000003505"/>
    </source>
</evidence>
<dbReference type="Gene3D" id="3.40.1360.10">
    <property type="match status" value="1"/>
</dbReference>
<evidence type="ECO:0000259" key="14">
    <source>
        <dbReference type="PROSITE" id="PS50880"/>
    </source>
</evidence>
<keyword evidence="6 11" id="KW-0699">rRNA-binding</keyword>
<evidence type="ECO:0000256" key="12">
    <source>
        <dbReference type="NCBIfam" id="TIGR00334"/>
    </source>
</evidence>
<keyword evidence="1 11" id="KW-0963">Cytoplasm</keyword>
<dbReference type="STRING" id="546271.Selsp_2060"/>
<comment type="catalytic activity">
    <reaction evidence="11">
        <text>Endonucleolytic cleavage of RNA, removing 21 and 42 nucleotides, respectively, from the 5'- and 3'-termini of a 5S-rRNA precursor.</text>
        <dbReference type="EC" id="3.1.26.8"/>
    </reaction>
</comment>
<dbReference type="SUPFAM" id="SSF110455">
    <property type="entry name" value="Toprim domain"/>
    <property type="match status" value="1"/>
</dbReference>
<protein>
    <recommendedName>
        <fullName evidence="11 12">Ribonuclease M5</fullName>
        <ecNumber evidence="11 12">3.1.26.8</ecNumber>
    </recommendedName>
    <alternativeName>
        <fullName evidence="11">RNase M5</fullName>
    </alternativeName>
    <alternativeName>
        <fullName evidence="11">Ribosomal RNA terminal maturase M5</fullName>
    </alternativeName>
</protein>
<dbReference type="Proteomes" id="UP000003505">
    <property type="component" value="Unassembled WGS sequence"/>
</dbReference>
<keyword evidence="4 11" id="KW-0540">Nuclease</keyword>
<reference evidence="15 16" key="1">
    <citation type="submission" date="2009-09" db="EMBL/GenBank/DDBJ databases">
        <authorList>
            <person name="Weinstock G."/>
            <person name="Sodergren E."/>
            <person name="Clifton S."/>
            <person name="Fulton L."/>
            <person name="Fulton B."/>
            <person name="Courtney L."/>
            <person name="Fronick C."/>
            <person name="Harrison M."/>
            <person name="Strong C."/>
            <person name="Farmer C."/>
            <person name="Delahaunty K."/>
            <person name="Markovic C."/>
            <person name="Hall O."/>
            <person name="Minx P."/>
            <person name="Tomlinson C."/>
            <person name="Mitreva M."/>
            <person name="Nelson J."/>
            <person name="Hou S."/>
            <person name="Wollam A."/>
            <person name="Pepin K.H."/>
            <person name="Johnson M."/>
            <person name="Bhonagiri V."/>
            <person name="Nash W.E."/>
            <person name="Warren W."/>
            <person name="Chinwalla A."/>
            <person name="Mardis E.R."/>
            <person name="Wilson R.K."/>
        </authorList>
    </citation>
    <scope>NUCLEOTIDE SEQUENCE [LARGE SCALE GENOMIC DNA]</scope>
    <source>
        <strain evidence="16">ATCC 35185 / DSM 20758 / VPI D19B-28</strain>
    </source>
</reference>
<dbReference type="InterPro" id="IPR006171">
    <property type="entry name" value="TOPRIM_dom"/>
</dbReference>